<gene>
    <name evidence="2" type="ORF">SAMN06269250_3119</name>
</gene>
<accession>A0A286G213</accession>
<keyword evidence="1" id="KW-1133">Transmembrane helix</keyword>
<organism evidence="2 3">
    <name type="scientific">Spirosoma fluviale</name>
    <dbReference type="NCBI Taxonomy" id="1597977"/>
    <lineage>
        <taxon>Bacteria</taxon>
        <taxon>Pseudomonadati</taxon>
        <taxon>Bacteroidota</taxon>
        <taxon>Cytophagia</taxon>
        <taxon>Cytophagales</taxon>
        <taxon>Cytophagaceae</taxon>
        <taxon>Spirosoma</taxon>
    </lineage>
</organism>
<keyword evidence="1" id="KW-0472">Membrane</keyword>
<evidence type="ECO:0000256" key="1">
    <source>
        <dbReference type="SAM" id="Phobius"/>
    </source>
</evidence>
<dbReference type="Proteomes" id="UP000219452">
    <property type="component" value="Unassembled WGS sequence"/>
</dbReference>
<sequence length="101" mass="11423">MKLLTSAKSRPALSTIFISANARDTSQMLDELLIFNDVEESTRISGISTRSSRWFSESRFLGVDEDKQLMYSLNRSEHYLFTTIVITGLILMGSLLTWLVG</sequence>
<name>A0A286G213_9BACT</name>
<dbReference type="EMBL" id="OCNH01000002">
    <property type="protein sequence ID" value="SOD89581.1"/>
    <property type="molecule type" value="Genomic_DNA"/>
</dbReference>
<protein>
    <submittedName>
        <fullName evidence="2">Uncharacterized protein</fullName>
    </submittedName>
</protein>
<dbReference type="AlphaFoldDB" id="A0A286G213"/>
<keyword evidence="3" id="KW-1185">Reference proteome</keyword>
<evidence type="ECO:0000313" key="3">
    <source>
        <dbReference type="Proteomes" id="UP000219452"/>
    </source>
</evidence>
<dbReference type="RefSeq" id="WP_097126707.1">
    <property type="nucleotide sequence ID" value="NZ_OCNH01000002.1"/>
</dbReference>
<reference evidence="3" key="1">
    <citation type="submission" date="2017-09" db="EMBL/GenBank/DDBJ databases">
        <authorList>
            <person name="Varghese N."/>
            <person name="Submissions S."/>
        </authorList>
    </citation>
    <scope>NUCLEOTIDE SEQUENCE [LARGE SCALE GENOMIC DNA]</scope>
    <source>
        <strain evidence="3">DSM 29961</strain>
    </source>
</reference>
<proteinExistence type="predicted"/>
<evidence type="ECO:0000313" key="2">
    <source>
        <dbReference type="EMBL" id="SOD89581.1"/>
    </source>
</evidence>
<feature type="transmembrane region" description="Helical" evidence="1">
    <location>
        <begin position="79"/>
        <end position="100"/>
    </location>
</feature>
<keyword evidence="1" id="KW-0812">Transmembrane</keyword>